<dbReference type="AlphaFoldDB" id="A0A409WBC9"/>
<dbReference type="InterPro" id="IPR036322">
    <property type="entry name" value="WD40_repeat_dom_sf"/>
</dbReference>
<dbReference type="InterPro" id="IPR015943">
    <property type="entry name" value="WD40/YVTN_repeat-like_dom_sf"/>
</dbReference>
<feature type="region of interest" description="Disordered" evidence="3">
    <location>
        <begin position="352"/>
        <end position="378"/>
    </location>
</feature>
<evidence type="ECO:0000313" key="5">
    <source>
        <dbReference type="Proteomes" id="UP000284842"/>
    </source>
</evidence>
<protein>
    <recommendedName>
        <fullName evidence="6">DUF2415 domain-containing protein</fullName>
    </recommendedName>
</protein>
<proteinExistence type="predicted"/>
<dbReference type="PANTHER" id="PTHR15574">
    <property type="entry name" value="WD REPEAT DOMAIN-CONTAINING FAMILY"/>
    <property type="match status" value="1"/>
</dbReference>
<dbReference type="SUPFAM" id="SSF50978">
    <property type="entry name" value="WD40 repeat-like"/>
    <property type="match status" value="1"/>
</dbReference>
<name>A0A409WBC9_9AGAR</name>
<accession>A0A409WBC9</accession>
<gene>
    <name evidence="4" type="ORF">CVT24_002678</name>
</gene>
<sequence>MTAPSLIQTPDRVYRVHSVNLHYSKPLDSIRAISCHPTQDDDFLTASDDGTIVRHDARVAGKSRNRMTSIDVLATPAEATGVQYHPTTENLFITSDSSGGVYLRDTRMAFGAGRIGDGIVMKYNTKLTRKSNKNLCNPEASSVTFNQEGTMLAVLYLHYLPTIYSLSDADPIATLSGKHLPDGSPVPHTQRTYSNSCTMKHGSFGGARVGLGDLYAAGSDDFQAYIWKIPPTEELKDKRDLLSPAEWETYGNESTIAFTQDHLSPKVVPVEISTPFCKLTGVERKIFLHSPTPVSPCTYNLEHAPTEVRQLKEFDDEDRLVYYNAISGIRPLDVESGDDAILRSEGETDVFLHRPWRSPDSTDSEGDNDMDDSDDADNIMAMLT</sequence>
<evidence type="ECO:0000256" key="1">
    <source>
        <dbReference type="ARBA" id="ARBA00022574"/>
    </source>
</evidence>
<comment type="caution">
    <text evidence="4">The sequence shown here is derived from an EMBL/GenBank/DDBJ whole genome shotgun (WGS) entry which is preliminary data.</text>
</comment>
<evidence type="ECO:0008006" key="6">
    <source>
        <dbReference type="Google" id="ProtNLM"/>
    </source>
</evidence>
<dbReference type="InParanoid" id="A0A409WBC9"/>
<dbReference type="Gene3D" id="2.130.10.10">
    <property type="entry name" value="YVTN repeat-like/Quinoprotein amine dehydrogenase"/>
    <property type="match status" value="1"/>
</dbReference>
<dbReference type="GO" id="GO:0005737">
    <property type="term" value="C:cytoplasm"/>
    <property type="evidence" value="ECO:0007669"/>
    <property type="project" value="TreeGrafter"/>
</dbReference>
<dbReference type="InterPro" id="IPR045151">
    <property type="entry name" value="DCAF8"/>
</dbReference>
<dbReference type="GO" id="GO:0080008">
    <property type="term" value="C:Cul4-RING E3 ubiquitin ligase complex"/>
    <property type="evidence" value="ECO:0007669"/>
    <property type="project" value="TreeGrafter"/>
</dbReference>
<feature type="compositionally biased region" description="Acidic residues" evidence="3">
    <location>
        <begin position="362"/>
        <end position="377"/>
    </location>
</feature>
<reference evidence="4 5" key="1">
    <citation type="journal article" date="2018" name="Evol. Lett.">
        <title>Horizontal gene cluster transfer increased hallucinogenic mushroom diversity.</title>
        <authorList>
            <person name="Reynolds H.T."/>
            <person name="Vijayakumar V."/>
            <person name="Gluck-Thaler E."/>
            <person name="Korotkin H.B."/>
            <person name="Matheny P.B."/>
            <person name="Slot J.C."/>
        </authorList>
    </citation>
    <scope>NUCLEOTIDE SEQUENCE [LARGE SCALE GENOMIC DNA]</scope>
    <source>
        <strain evidence="4 5">2629</strain>
    </source>
</reference>
<keyword evidence="5" id="KW-1185">Reference proteome</keyword>
<dbReference type="PANTHER" id="PTHR15574:SF43">
    <property type="entry name" value="DDB1- AND CUL4-ASSOCIATED FACTOR 5"/>
    <property type="match status" value="1"/>
</dbReference>
<evidence type="ECO:0000256" key="2">
    <source>
        <dbReference type="ARBA" id="ARBA00022737"/>
    </source>
</evidence>
<dbReference type="GO" id="GO:0045717">
    <property type="term" value="P:negative regulation of fatty acid biosynthetic process"/>
    <property type="evidence" value="ECO:0007669"/>
    <property type="project" value="TreeGrafter"/>
</dbReference>
<keyword evidence="2" id="KW-0677">Repeat</keyword>
<dbReference type="Proteomes" id="UP000284842">
    <property type="component" value="Unassembled WGS sequence"/>
</dbReference>
<evidence type="ECO:0000256" key="3">
    <source>
        <dbReference type="SAM" id="MobiDB-lite"/>
    </source>
</evidence>
<dbReference type="OrthoDB" id="4869960at2759"/>
<dbReference type="STRING" id="181874.A0A409WBC9"/>
<organism evidence="4 5">
    <name type="scientific">Panaeolus cyanescens</name>
    <dbReference type="NCBI Taxonomy" id="181874"/>
    <lineage>
        <taxon>Eukaryota</taxon>
        <taxon>Fungi</taxon>
        <taxon>Dikarya</taxon>
        <taxon>Basidiomycota</taxon>
        <taxon>Agaricomycotina</taxon>
        <taxon>Agaricomycetes</taxon>
        <taxon>Agaricomycetidae</taxon>
        <taxon>Agaricales</taxon>
        <taxon>Agaricineae</taxon>
        <taxon>Galeropsidaceae</taxon>
        <taxon>Panaeolus</taxon>
    </lineage>
</organism>
<evidence type="ECO:0000313" key="4">
    <source>
        <dbReference type="EMBL" id="PPQ75816.1"/>
    </source>
</evidence>
<dbReference type="EMBL" id="NHTK01005638">
    <property type="protein sequence ID" value="PPQ75816.1"/>
    <property type="molecule type" value="Genomic_DNA"/>
</dbReference>
<keyword evidence="1" id="KW-0853">WD repeat</keyword>